<dbReference type="Gene3D" id="3.30.70.2220">
    <property type="entry name" value="CRISPR-Cas system, Cmr2 subunit, D1 domain, cysteine cluster"/>
    <property type="match status" value="1"/>
</dbReference>
<dbReference type="InterPro" id="IPR038242">
    <property type="entry name" value="Cmr2_N"/>
</dbReference>
<dbReference type="Pfam" id="PF22335">
    <property type="entry name" value="Cas10-Cmr2_palm2"/>
    <property type="match status" value="1"/>
</dbReference>
<dbReference type="InterPro" id="IPR000160">
    <property type="entry name" value="GGDEF_dom"/>
</dbReference>
<dbReference type="OrthoDB" id="9758700at2"/>
<dbReference type="InterPro" id="IPR054767">
    <property type="entry name" value="Cas10-Cmr2_palm2"/>
</dbReference>
<evidence type="ECO:0000313" key="5">
    <source>
        <dbReference type="Proteomes" id="UP000182719"/>
    </source>
</evidence>
<evidence type="ECO:0000256" key="1">
    <source>
        <dbReference type="ARBA" id="ARBA00022741"/>
    </source>
</evidence>
<keyword evidence="1" id="KW-0547">Nucleotide-binding</keyword>
<keyword evidence="2" id="KW-0051">Antiviral defense</keyword>
<evidence type="ECO:0000256" key="2">
    <source>
        <dbReference type="ARBA" id="ARBA00023118"/>
    </source>
</evidence>
<feature type="domain" description="GGDEF" evidence="3">
    <location>
        <begin position="321"/>
        <end position="461"/>
    </location>
</feature>
<dbReference type="NCBIfam" id="TIGR02577">
    <property type="entry name" value="cas_TM1794_Cmr2"/>
    <property type="match status" value="1"/>
</dbReference>
<dbReference type="InterPro" id="IPR043128">
    <property type="entry name" value="Rev_trsase/Diguanyl_cyclase"/>
</dbReference>
<dbReference type="InterPro" id="IPR013407">
    <property type="entry name" value="CRISPR-assoc_prot_Cmr2"/>
</dbReference>
<dbReference type="EMBL" id="FOAP01000003">
    <property type="protein sequence ID" value="SEK95659.1"/>
    <property type="molecule type" value="Genomic_DNA"/>
</dbReference>
<dbReference type="Pfam" id="PF12469">
    <property type="entry name" value="Cmr2_N"/>
    <property type="match status" value="1"/>
</dbReference>
<protein>
    <submittedName>
        <fullName evidence="4">CRISPR-associated protein, Cmr2 family</fullName>
    </submittedName>
</protein>
<gene>
    <name evidence="4" type="ORF">SAMN05444354_103168</name>
</gene>
<dbReference type="Proteomes" id="UP000182719">
    <property type="component" value="Unassembled WGS sequence"/>
</dbReference>
<dbReference type="PROSITE" id="PS50887">
    <property type="entry name" value="GGDEF"/>
    <property type="match status" value="1"/>
</dbReference>
<evidence type="ECO:0000313" key="4">
    <source>
        <dbReference type="EMBL" id="SEK95659.1"/>
    </source>
</evidence>
<reference evidence="5" key="1">
    <citation type="submission" date="2016-10" db="EMBL/GenBank/DDBJ databases">
        <authorList>
            <person name="Varghese N."/>
            <person name="Submissions S."/>
        </authorList>
    </citation>
    <scope>NUCLEOTIDE SEQUENCE [LARGE SCALE GENOMIC DNA]</scope>
    <source>
        <strain evidence="5">DSM 17044</strain>
    </source>
</reference>
<name>A0A1H7L9K8_STIAU</name>
<dbReference type="CDD" id="cd09679">
    <property type="entry name" value="Cas10_III"/>
    <property type="match status" value="1"/>
</dbReference>
<dbReference type="AlphaFoldDB" id="A0A1H7L9K8"/>
<organism evidence="4 5">
    <name type="scientific">Stigmatella aurantiaca</name>
    <dbReference type="NCBI Taxonomy" id="41"/>
    <lineage>
        <taxon>Bacteria</taxon>
        <taxon>Pseudomonadati</taxon>
        <taxon>Myxococcota</taxon>
        <taxon>Myxococcia</taxon>
        <taxon>Myxococcales</taxon>
        <taxon>Cystobacterineae</taxon>
        <taxon>Archangiaceae</taxon>
        <taxon>Stigmatella</taxon>
    </lineage>
</organism>
<dbReference type="RefSeq" id="WP_075005777.1">
    <property type="nucleotide sequence ID" value="NZ_FOAP01000003.1"/>
</dbReference>
<dbReference type="GO" id="GO:0051607">
    <property type="term" value="P:defense response to virus"/>
    <property type="evidence" value="ECO:0007669"/>
    <property type="project" value="UniProtKB-KW"/>
</dbReference>
<evidence type="ECO:0000259" key="3">
    <source>
        <dbReference type="PROSITE" id="PS50887"/>
    </source>
</evidence>
<dbReference type="Gene3D" id="3.30.70.270">
    <property type="match status" value="1"/>
</dbReference>
<keyword evidence="5" id="KW-1185">Reference proteome</keyword>
<accession>A0A1H7L9K8</accession>
<dbReference type="InterPro" id="IPR024615">
    <property type="entry name" value="CRISPR-assoc_Cmr2_N"/>
</dbReference>
<proteinExistence type="predicted"/>
<sequence length="596" mass="65058">MTQHLLLVSLGPVQDFIAQARRTRDLWFGSHVLSMLSQTAAQALLRGGGELIIPALPDGSEAGQGVPNKLMVLLRQGDPQTLAQAARDAAKKHLREWGREQWEKHPQLVNPASEATAQEQLDTFLEFHAAWCAFSTPEEYAEALKHSEAALAGHKRLRTFAPWHHQRGGVHKSSLDGARESVLAEGERHHGKWKQFRIGLREQLDAMGLLKRTGGEPGQFIPVPTIGLAAYTGRAHETAPKALEALVQACGQLRGQEGPALTRVRSGNKPWVNPFPFDAQLLLPGRWSTHLEEQDVPREQAAHFGKSFVQPLLNALGEPFPYVACLVADGDKMGKVLQELAKEGPEAHRRLSLKLSGFAAEARRIVEQHHRGVLVYAGGDDVLAFVCLPDALSCAAQLRQAFLCAMGEALAGLDIHAPPTLSVGLGVGHVLESLGDLLALGRSAEQLAKSEDRDGFALRARLRSSTEHAWRMRWPEGPVEALTRAIALRREGRLPLTKVQEVRGLLRRMPPSHTTLPEAQRWGHVLSREVGRVLARVEIGTPGKGLLPSEAGLPLKPGAALEDVHAQVTAWTECLALAELFLRADPWPRQAKGGVP</sequence>
<dbReference type="GO" id="GO:0000166">
    <property type="term" value="F:nucleotide binding"/>
    <property type="evidence" value="ECO:0007669"/>
    <property type="project" value="UniProtKB-KW"/>
</dbReference>